<reference evidence="1 2" key="1">
    <citation type="journal article" date="2020" name="Science">
        <title>Unexpected conservation and global transmission of agrobacterial virulence plasmids.</title>
        <authorList>
            <person name="Weisberg A.J."/>
            <person name="Davis E.W. 2nd"/>
            <person name="Tabima J."/>
            <person name="Belcher M.S."/>
            <person name="Miller M."/>
            <person name="Kuo C.H."/>
            <person name="Loper J.E."/>
            <person name="Grunwald N.J."/>
            <person name="Putnam M.L."/>
            <person name="Chang J.H."/>
        </authorList>
    </citation>
    <scope>NUCLEOTIDE SEQUENCE [LARGE SCALE GENOMIC DNA]</scope>
    <source>
        <strain evidence="1 2">A19/93</strain>
    </source>
</reference>
<sequence length="66" mass="7436">MLDDQRKYDPESPLIQFIKALARRQARIDFGLGGEFYSCAVRDSPTPVDYEAVAQEMKAKLRAAST</sequence>
<evidence type="ECO:0000313" key="1">
    <source>
        <dbReference type="EMBL" id="NTF35579.1"/>
    </source>
</evidence>
<comment type="caution">
    <text evidence="1">The sequence shown here is derived from an EMBL/GenBank/DDBJ whole genome shotgun (WGS) entry which is preliminary data.</text>
</comment>
<dbReference type="EMBL" id="JAAMCP010000001">
    <property type="protein sequence ID" value="NTF35579.1"/>
    <property type="molecule type" value="Genomic_DNA"/>
</dbReference>
<accession>A0ABX2IZP7</accession>
<gene>
    <name evidence="1" type="ORF">G6L72_02475</name>
</gene>
<keyword evidence="2" id="KW-1185">Reference proteome</keyword>
<evidence type="ECO:0000313" key="2">
    <source>
        <dbReference type="Proteomes" id="UP000822331"/>
    </source>
</evidence>
<dbReference type="RefSeq" id="WP_174003132.1">
    <property type="nucleotide sequence ID" value="NZ_JAAMCP010000001.1"/>
</dbReference>
<dbReference type="Proteomes" id="UP000822331">
    <property type="component" value="Unassembled WGS sequence"/>
</dbReference>
<organism evidence="1 2">
    <name type="scientific">Agrobacterium rubi</name>
    <dbReference type="NCBI Taxonomy" id="28099"/>
    <lineage>
        <taxon>Bacteria</taxon>
        <taxon>Pseudomonadati</taxon>
        <taxon>Pseudomonadota</taxon>
        <taxon>Alphaproteobacteria</taxon>
        <taxon>Hyphomicrobiales</taxon>
        <taxon>Rhizobiaceae</taxon>
        <taxon>Rhizobium/Agrobacterium group</taxon>
        <taxon>Agrobacterium</taxon>
    </lineage>
</organism>
<name>A0ABX2IZP7_9HYPH</name>
<protein>
    <submittedName>
        <fullName evidence="1">Uncharacterized protein</fullName>
    </submittedName>
</protein>
<proteinExistence type="predicted"/>